<name>A0A0N4YBE4_NIPBR</name>
<proteinExistence type="predicted"/>
<evidence type="ECO:0000256" key="1">
    <source>
        <dbReference type="SAM" id="MobiDB-lite"/>
    </source>
</evidence>
<dbReference type="InterPro" id="IPR036056">
    <property type="entry name" value="Fibrinogen-like_C"/>
</dbReference>
<accession>A0A0N4YBE4</accession>
<feature type="compositionally biased region" description="Basic and acidic residues" evidence="1">
    <location>
        <begin position="85"/>
        <end position="98"/>
    </location>
</feature>
<feature type="compositionally biased region" description="Polar residues" evidence="1">
    <location>
        <begin position="112"/>
        <end position="125"/>
    </location>
</feature>
<evidence type="ECO:0000256" key="2">
    <source>
        <dbReference type="SAM" id="Phobius"/>
    </source>
</evidence>
<keyword evidence="2" id="KW-0472">Membrane</keyword>
<evidence type="ECO:0000313" key="4">
    <source>
        <dbReference type="EMBL" id="VDL77366.1"/>
    </source>
</evidence>
<dbReference type="NCBIfam" id="NF040941">
    <property type="entry name" value="GGGWT_bact"/>
    <property type="match status" value="1"/>
</dbReference>
<dbReference type="WBParaSite" id="NBR_0001377601-mRNA-1">
    <property type="protein sequence ID" value="NBR_0001377601-mRNA-1"/>
    <property type="gene ID" value="NBR_0001377601"/>
</dbReference>
<dbReference type="Proteomes" id="UP000271162">
    <property type="component" value="Unassembled WGS sequence"/>
</dbReference>
<feature type="region of interest" description="Disordered" evidence="1">
    <location>
        <begin position="82"/>
        <end position="133"/>
    </location>
</feature>
<dbReference type="SUPFAM" id="SSF56496">
    <property type="entry name" value="Fibrinogen C-terminal domain-like"/>
    <property type="match status" value="1"/>
</dbReference>
<dbReference type="PANTHER" id="PTHR19143:SF327">
    <property type="entry name" value="FI21813P1-RELATED"/>
    <property type="match status" value="1"/>
</dbReference>
<dbReference type="EMBL" id="UYSL01021140">
    <property type="protein sequence ID" value="VDL77366.1"/>
    <property type="molecule type" value="Genomic_DNA"/>
</dbReference>
<dbReference type="SMART" id="SM00186">
    <property type="entry name" value="FBG"/>
    <property type="match status" value="1"/>
</dbReference>
<sequence>MRYRRDPAELEPCFRRDVSDEQLLCATGKKALIGILVCLLSFVILIGLIIFILPSSKEVDGGDIDYVHRDIVPPYLSFTSEDTSFDGKDSSSRFRSNEKPQPSRVRPHDTWIKSSRNQAGSSFQSKDPPIIGSKRLQKNMDSGRAVSSEVMSTNFDMDRKALAEGMSEPTGSSSSAEQFAVEEDEPQNDCSLHKKISGVYNIAPNDAKPFPVYCQQETNGGGWTVIQRRIDGAVHFYNRTWLEYEQGFGVPGSSQWIGLENIYHLIASVKADWILRIELYGDYCTGAGCLKQENGYWWAEWPFKIGDASSLYALEIGTVIAGNLTGPDQPDLFQQNNGCPFSTIDNDNDHIDNVNCAQFRNYGFVVQLSFRKIKKNFEALYNKR</sequence>
<dbReference type="InterPro" id="IPR050373">
    <property type="entry name" value="Fibrinogen_C-term_domain"/>
</dbReference>
<dbReference type="Gene3D" id="3.90.215.10">
    <property type="entry name" value="Gamma Fibrinogen, chain A, domain 1"/>
    <property type="match status" value="1"/>
</dbReference>
<dbReference type="PROSITE" id="PS51406">
    <property type="entry name" value="FIBRINOGEN_C_2"/>
    <property type="match status" value="1"/>
</dbReference>
<gene>
    <name evidence="4" type="ORF">NBR_LOCUS13777</name>
</gene>
<reference evidence="6" key="1">
    <citation type="submission" date="2017-02" db="UniProtKB">
        <authorList>
            <consortium name="WormBaseParasite"/>
        </authorList>
    </citation>
    <scope>IDENTIFICATION</scope>
</reference>
<evidence type="ECO:0000313" key="6">
    <source>
        <dbReference type="WBParaSite" id="NBR_0001377601-mRNA-1"/>
    </source>
</evidence>
<dbReference type="AlphaFoldDB" id="A0A0N4YBE4"/>
<protein>
    <submittedName>
        <fullName evidence="6">Fibrinogen C-terminal domain-containing protein</fullName>
    </submittedName>
</protein>
<keyword evidence="5" id="KW-1185">Reference proteome</keyword>
<reference evidence="4 5" key="2">
    <citation type="submission" date="2018-11" db="EMBL/GenBank/DDBJ databases">
        <authorList>
            <consortium name="Pathogen Informatics"/>
        </authorList>
    </citation>
    <scope>NUCLEOTIDE SEQUENCE [LARGE SCALE GENOMIC DNA]</scope>
</reference>
<dbReference type="PANTHER" id="PTHR19143">
    <property type="entry name" value="FIBRINOGEN/TENASCIN/ANGIOPOEITIN"/>
    <property type="match status" value="1"/>
</dbReference>
<dbReference type="GO" id="GO:0005615">
    <property type="term" value="C:extracellular space"/>
    <property type="evidence" value="ECO:0007669"/>
    <property type="project" value="TreeGrafter"/>
</dbReference>
<dbReference type="STRING" id="27835.A0A0N4YBE4"/>
<dbReference type="Pfam" id="PF00147">
    <property type="entry name" value="Fibrinogen_C"/>
    <property type="match status" value="1"/>
</dbReference>
<dbReference type="Gene3D" id="4.10.530.10">
    <property type="entry name" value="Gamma-fibrinogen Carboxyl Terminal Fragment, domain 2"/>
    <property type="match status" value="1"/>
</dbReference>
<evidence type="ECO:0000259" key="3">
    <source>
        <dbReference type="PROSITE" id="PS51406"/>
    </source>
</evidence>
<dbReference type="InterPro" id="IPR014716">
    <property type="entry name" value="Fibrinogen_a/b/g_C_1"/>
</dbReference>
<keyword evidence="2" id="KW-0812">Transmembrane</keyword>
<organism evidence="6">
    <name type="scientific">Nippostrongylus brasiliensis</name>
    <name type="common">Rat hookworm</name>
    <dbReference type="NCBI Taxonomy" id="27835"/>
    <lineage>
        <taxon>Eukaryota</taxon>
        <taxon>Metazoa</taxon>
        <taxon>Ecdysozoa</taxon>
        <taxon>Nematoda</taxon>
        <taxon>Chromadorea</taxon>
        <taxon>Rhabditida</taxon>
        <taxon>Rhabditina</taxon>
        <taxon>Rhabditomorpha</taxon>
        <taxon>Strongyloidea</taxon>
        <taxon>Heligmosomidae</taxon>
        <taxon>Nippostrongylus</taxon>
    </lineage>
</organism>
<keyword evidence="2" id="KW-1133">Transmembrane helix</keyword>
<feature type="domain" description="Fibrinogen C-terminal" evidence="3">
    <location>
        <begin position="181"/>
        <end position="358"/>
    </location>
</feature>
<feature type="transmembrane region" description="Helical" evidence="2">
    <location>
        <begin position="31"/>
        <end position="53"/>
    </location>
</feature>
<dbReference type="InterPro" id="IPR002181">
    <property type="entry name" value="Fibrinogen_a/b/g_C_dom"/>
</dbReference>
<evidence type="ECO:0000313" key="5">
    <source>
        <dbReference type="Proteomes" id="UP000271162"/>
    </source>
</evidence>